<dbReference type="SUPFAM" id="SSF56935">
    <property type="entry name" value="Porins"/>
    <property type="match status" value="1"/>
</dbReference>
<gene>
    <name evidence="9" type="ORF">GND42_004569</name>
</gene>
<keyword evidence="5 7" id="KW-0472">Membrane</keyword>
<evidence type="ECO:0000256" key="5">
    <source>
        <dbReference type="ARBA" id="ARBA00023136"/>
    </source>
</evidence>
<evidence type="ECO:0000256" key="8">
    <source>
        <dbReference type="PROSITE-ProRule" id="PRU10144"/>
    </source>
</evidence>
<reference evidence="9" key="1">
    <citation type="journal article" date="2018" name="Genome Biol.">
        <title>SKESA: strategic k-mer extension for scrupulous assemblies.</title>
        <authorList>
            <person name="Souvorov A."/>
            <person name="Agarwala R."/>
            <person name="Lipman D.J."/>
        </authorList>
    </citation>
    <scope>NUCLEOTIDE SEQUENCE</scope>
    <source>
        <strain evidence="9">CFSAN005971</strain>
    </source>
</reference>
<name>A0A737MZU1_SALER</name>
<dbReference type="PROSITE" id="PS52016">
    <property type="entry name" value="TONB_DEPENDENT_REC_3"/>
    <property type="match status" value="1"/>
</dbReference>
<dbReference type="InterPro" id="IPR010917">
    <property type="entry name" value="TonB_rcpt_CS"/>
</dbReference>
<evidence type="ECO:0000256" key="1">
    <source>
        <dbReference type="ARBA" id="ARBA00004571"/>
    </source>
</evidence>
<organism evidence="9">
    <name type="scientific">Salmonella enterica</name>
    <name type="common">Salmonella choleraesuis</name>
    <dbReference type="NCBI Taxonomy" id="28901"/>
    <lineage>
        <taxon>Bacteria</taxon>
        <taxon>Pseudomonadati</taxon>
        <taxon>Pseudomonadota</taxon>
        <taxon>Gammaproteobacteria</taxon>
        <taxon>Enterobacterales</taxon>
        <taxon>Enterobacteriaceae</taxon>
        <taxon>Salmonella</taxon>
    </lineage>
</organism>
<sequence>PGGYVVWDTGAAWQATKNVKLRAGVLNVGDKDLKRDDYGYTEDGRRYFMAVDYRF</sequence>
<dbReference type="PROSITE" id="PS01156">
    <property type="entry name" value="TONB_DEPENDENT_REC_2"/>
    <property type="match status" value="1"/>
</dbReference>
<evidence type="ECO:0000256" key="4">
    <source>
        <dbReference type="ARBA" id="ARBA00022692"/>
    </source>
</evidence>
<keyword evidence="2 7" id="KW-0813">Transport</keyword>
<evidence type="ECO:0000256" key="7">
    <source>
        <dbReference type="PROSITE-ProRule" id="PRU01360"/>
    </source>
</evidence>
<feature type="short sequence motif" description="TonB C-terminal box" evidence="8">
    <location>
        <begin position="38"/>
        <end position="55"/>
    </location>
</feature>
<proteinExistence type="inferred from homology"/>
<evidence type="ECO:0000256" key="3">
    <source>
        <dbReference type="ARBA" id="ARBA00022452"/>
    </source>
</evidence>
<keyword evidence="3 7" id="KW-1134">Transmembrane beta strand</keyword>
<keyword evidence="9" id="KW-0675">Receptor</keyword>
<dbReference type="AlphaFoldDB" id="A0A737MZU1"/>
<comment type="similarity">
    <text evidence="7">Belongs to the TonB-dependent receptor family.</text>
</comment>
<evidence type="ECO:0000313" key="9">
    <source>
        <dbReference type="EMBL" id="HAE8289344.1"/>
    </source>
</evidence>
<feature type="non-terminal residue" evidence="9">
    <location>
        <position position="1"/>
    </location>
</feature>
<reference evidence="9" key="2">
    <citation type="submission" date="2018-07" db="EMBL/GenBank/DDBJ databases">
        <authorList>
            <consortium name="NCBI Pathogen Detection Project"/>
        </authorList>
    </citation>
    <scope>NUCLEOTIDE SEQUENCE</scope>
    <source>
        <strain evidence="9">CFSAN005971</strain>
    </source>
</reference>
<keyword evidence="6 7" id="KW-0998">Cell outer membrane</keyword>
<dbReference type="InterPro" id="IPR036942">
    <property type="entry name" value="Beta-barrel_TonB_sf"/>
</dbReference>
<dbReference type="Gene3D" id="2.40.170.20">
    <property type="entry name" value="TonB-dependent receptor, beta-barrel domain"/>
    <property type="match status" value="1"/>
</dbReference>
<dbReference type="InterPro" id="IPR039426">
    <property type="entry name" value="TonB-dep_rcpt-like"/>
</dbReference>
<evidence type="ECO:0000256" key="6">
    <source>
        <dbReference type="ARBA" id="ARBA00023237"/>
    </source>
</evidence>
<protein>
    <submittedName>
        <fullName evidence="9">TonB-dependent receptor</fullName>
    </submittedName>
</protein>
<accession>A0A737MZU1</accession>
<dbReference type="EMBL" id="DAATGF010000137">
    <property type="protein sequence ID" value="HAE8289344.1"/>
    <property type="molecule type" value="Genomic_DNA"/>
</dbReference>
<comment type="caution">
    <text evidence="9">The sequence shown here is derived from an EMBL/GenBank/DDBJ whole genome shotgun (WGS) entry which is preliminary data.</text>
</comment>
<dbReference type="GO" id="GO:0009279">
    <property type="term" value="C:cell outer membrane"/>
    <property type="evidence" value="ECO:0007669"/>
    <property type="project" value="UniProtKB-SubCell"/>
</dbReference>
<keyword evidence="4 7" id="KW-0812">Transmembrane</keyword>
<evidence type="ECO:0000256" key="2">
    <source>
        <dbReference type="ARBA" id="ARBA00022448"/>
    </source>
</evidence>
<comment type="subcellular location">
    <subcellularLocation>
        <location evidence="1 7">Cell outer membrane</location>
        <topology evidence="1 7">Multi-pass membrane protein</topology>
    </subcellularLocation>
</comment>